<dbReference type="AlphaFoldDB" id="A0A6I9Z560"/>
<dbReference type="Proteomes" id="UP000504617">
    <property type="component" value="Unplaced"/>
</dbReference>
<feature type="non-terminal residue" evidence="3">
    <location>
        <position position="140"/>
    </location>
</feature>
<feature type="region of interest" description="Disordered" evidence="1">
    <location>
        <begin position="81"/>
        <end position="140"/>
    </location>
</feature>
<sequence>MLSAFDHFHGDKPFPLHFPSTTATTTVGPVSADVCNKGETRAFSLDRGLGRREGQAVCFGCESFLIFPEIKQKIELLMSVNSEKSTSSERPEPQQKVPSAPPPPPPPPPPPLPEPTPPEPEEEILGSDDEEQEDPADYCK</sequence>
<evidence type="ECO:0000256" key="1">
    <source>
        <dbReference type="SAM" id="MobiDB-lite"/>
    </source>
</evidence>
<feature type="compositionally biased region" description="Pro residues" evidence="1">
    <location>
        <begin position="99"/>
        <end position="118"/>
    </location>
</feature>
<dbReference type="RefSeq" id="XP_013931000.1">
    <property type="nucleotide sequence ID" value="XM_014075525.1"/>
</dbReference>
<proteinExistence type="predicted"/>
<evidence type="ECO:0000313" key="2">
    <source>
        <dbReference type="Proteomes" id="UP000504617"/>
    </source>
</evidence>
<reference evidence="3" key="1">
    <citation type="submission" date="2025-08" db="UniProtKB">
        <authorList>
            <consortium name="RefSeq"/>
        </authorList>
    </citation>
    <scope>IDENTIFICATION</scope>
</reference>
<accession>A0A6I9Z560</accession>
<gene>
    <name evidence="3" type="primary">LOC106556540</name>
</gene>
<keyword evidence="2" id="KW-1185">Reference proteome</keyword>
<feature type="compositionally biased region" description="Acidic residues" evidence="1">
    <location>
        <begin position="119"/>
        <end position="140"/>
    </location>
</feature>
<dbReference type="GeneID" id="106556540"/>
<organism evidence="2 3">
    <name type="scientific">Thamnophis sirtalis</name>
    <dbReference type="NCBI Taxonomy" id="35019"/>
    <lineage>
        <taxon>Eukaryota</taxon>
        <taxon>Metazoa</taxon>
        <taxon>Chordata</taxon>
        <taxon>Craniata</taxon>
        <taxon>Vertebrata</taxon>
        <taxon>Euteleostomi</taxon>
        <taxon>Lepidosauria</taxon>
        <taxon>Squamata</taxon>
        <taxon>Bifurcata</taxon>
        <taxon>Unidentata</taxon>
        <taxon>Episquamata</taxon>
        <taxon>Toxicofera</taxon>
        <taxon>Serpentes</taxon>
        <taxon>Colubroidea</taxon>
        <taxon>Colubridae</taxon>
        <taxon>Natricinae</taxon>
        <taxon>Thamnophis</taxon>
    </lineage>
</organism>
<dbReference type="KEGG" id="tsr:106556540"/>
<protein>
    <submittedName>
        <fullName evidence="3">Mulatexin-like</fullName>
    </submittedName>
</protein>
<evidence type="ECO:0000313" key="3">
    <source>
        <dbReference type="RefSeq" id="XP_013931000.1"/>
    </source>
</evidence>
<dbReference type="OrthoDB" id="9909819at2759"/>
<name>A0A6I9Z560_9SAUR</name>